<evidence type="ECO:0000256" key="1">
    <source>
        <dbReference type="SAM" id="MobiDB-lite"/>
    </source>
</evidence>
<dbReference type="EMBL" id="BLAL01000020">
    <property type="protein sequence ID" value="GES76410.1"/>
    <property type="molecule type" value="Genomic_DNA"/>
</dbReference>
<sequence>MESDSNYFQIEDFSVEIIKQNLSEKGKEMETRYDLKGEQTRTRNVLDKNGKRRGKDNEAPKENSSISF</sequence>
<dbReference type="Proteomes" id="UP000615446">
    <property type="component" value="Unassembled WGS sequence"/>
</dbReference>
<dbReference type="AlphaFoldDB" id="A0A8H3KZ19"/>
<organism evidence="2 3">
    <name type="scientific">Rhizophagus clarus</name>
    <dbReference type="NCBI Taxonomy" id="94130"/>
    <lineage>
        <taxon>Eukaryota</taxon>
        <taxon>Fungi</taxon>
        <taxon>Fungi incertae sedis</taxon>
        <taxon>Mucoromycota</taxon>
        <taxon>Glomeromycotina</taxon>
        <taxon>Glomeromycetes</taxon>
        <taxon>Glomerales</taxon>
        <taxon>Glomeraceae</taxon>
        <taxon>Rhizophagus</taxon>
    </lineage>
</organism>
<proteinExistence type="predicted"/>
<protein>
    <submittedName>
        <fullName evidence="2">Uncharacterized protein</fullName>
    </submittedName>
</protein>
<gene>
    <name evidence="2" type="ORF">RCL2_000381600</name>
</gene>
<accession>A0A8H3KZ19</accession>
<comment type="caution">
    <text evidence="2">The sequence shown here is derived from an EMBL/GenBank/DDBJ whole genome shotgun (WGS) entry which is preliminary data.</text>
</comment>
<feature type="compositionally biased region" description="Basic and acidic residues" evidence="1">
    <location>
        <begin position="25"/>
        <end position="61"/>
    </location>
</feature>
<evidence type="ECO:0000313" key="2">
    <source>
        <dbReference type="EMBL" id="GES76410.1"/>
    </source>
</evidence>
<feature type="region of interest" description="Disordered" evidence="1">
    <location>
        <begin position="25"/>
        <end position="68"/>
    </location>
</feature>
<evidence type="ECO:0000313" key="3">
    <source>
        <dbReference type="Proteomes" id="UP000615446"/>
    </source>
</evidence>
<name>A0A8H3KZ19_9GLOM</name>
<reference evidence="2" key="1">
    <citation type="submission" date="2019-10" db="EMBL/GenBank/DDBJ databases">
        <title>Conservation and host-specific expression of non-tandemly repeated heterogenous ribosome RNA gene in arbuscular mycorrhizal fungi.</title>
        <authorList>
            <person name="Maeda T."/>
            <person name="Kobayashi Y."/>
            <person name="Nakagawa T."/>
            <person name="Ezawa T."/>
            <person name="Yamaguchi K."/>
            <person name="Bino T."/>
            <person name="Nishimoto Y."/>
            <person name="Shigenobu S."/>
            <person name="Kawaguchi M."/>
        </authorList>
    </citation>
    <scope>NUCLEOTIDE SEQUENCE</scope>
    <source>
        <strain evidence="2">HR1</strain>
    </source>
</reference>